<evidence type="ECO:0000313" key="2">
    <source>
        <dbReference type="Proteomes" id="UP000489961"/>
    </source>
</evidence>
<evidence type="ECO:0000313" key="1">
    <source>
        <dbReference type="EMBL" id="CAB1213672.1"/>
    </source>
</evidence>
<protein>
    <submittedName>
        <fullName evidence="1">Uncharacterized protein</fullName>
    </submittedName>
</protein>
<comment type="caution">
    <text evidence="1">The sequence shown here is derived from an EMBL/GenBank/DDBJ whole genome shotgun (WGS) entry which is preliminary data.</text>
</comment>
<dbReference type="AlphaFoldDB" id="A0A811GCT8"/>
<accession>A0A811GCT8</accession>
<dbReference type="Proteomes" id="UP000489961">
    <property type="component" value="Unassembled WGS sequence"/>
</dbReference>
<gene>
    <name evidence="1" type="ORF">SFB21_1347</name>
</gene>
<proteinExistence type="predicted"/>
<name>A0A811GCT8_9GAMM</name>
<dbReference type="EMBL" id="CADDTS010000024">
    <property type="protein sequence ID" value="CAB1213672.1"/>
    <property type="molecule type" value="Genomic_DNA"/>
</dbReference>
<reference evidence="1 2" key="1">
    <citation type="submission" date="2020-02" db="EMBL/GenBank/DDBJ databases">
        <authorList>
            <person name="Chaudhuri R."/>
        </authorList>
    </citation>
    <scope>NUCLEOTIDE SEQUENCE [LARGE SCALE GENOMIC DNA]</scope>
    <source>
        <strain evidence="1">SFB21</strain>
    </source>
</reference>
<sequence length="84" mass="9707">MLQYEYIKWLEIVPMNADFTADTYIVTDQLADTLVWLSNHQDCFDSFSYDAFTKELVVYHANGADTIRVGNYLNARYGILITSI</sequence>
<organism evidence="1 2">
    <name type="scientific">Acinetobacter bouvetii</name>
    <dbReference type="NCBI Taxonomy" id="202951"/>
    <lineage>
        <taxon>Bacteria</taxon>
        <taxon>Pseudomonadati</taxon>
        <taxon>Pseudomonadota</taxon>
        <taxon>Gammaproteobacteria</taxon>
        <taxon>Moraxellales</taxon>
        <taxon>Moraxellaceae</taxon>
        <taxon>Acinetobacter</taxon>
    </lineage>
</organism>